<dbReference type="GO" id="GO:0006508">
    <property type="term" value="P:proteolysis"/>
    <property type="evidence" value="ECO:0007669"/>
    <property type="project" value="InterPro"/>
</dbReference>
<dbReference type="PROSITE" id="PS00139">
    <property type="entry name" value="THIOL_PROTEASE_CYS"/>
    <property type="match status" value="1"/>
</dbReference>
<dbReference type="InterPro" id="IPR025661">
    <property type="entry name" value="Pept_asp_AS"/>
</dbReference>
<dbReference type="SUPFAM" id="SSF54001">
    <property type="entry name" value="Cysteine proteinases"/>
    <property type="match status" value="1"/>
</dbReference>
<dbReference type="InterPro" id="IPR038765">
    <property type="entry name" value="Papain-like_cys_pep_sf"/>
</dbReference>
<reference evidence="4 5" key="2">
    <citation type="submission" date="2024-07" db="EMBL/GenBank/DDBJ databases">
        <authorList>
            <person name="Akdeniz Z."/>
        </authorList>
    </citation>
    <scope>NUCLEOTIDE SEQUENCE [LARGE SCALE GENOMIC DNA]</scope>
</reference>
<evidence type="ECO:0000313" key="4">
    <source>
        <dbReference type="EMBL" id="CAL6020223.1"/>
    </source>
</evidence>
<organism evidence="3">
    <name type="scientific">Hexamita inflata</name>
    <dbReference type="NCBI Taxonomy" id="28002"/>
    <lineage>
        <taxon>Eukaryota</taxon>
        <taxon>Metamonada</taxon>
        <taxon>Diplomonadida</taxon>
        <taxon>Hexamitidae</taxon>
        <taxon>Hexamitinae</taxon>
        <taxon>Hexamita</taxon>
    </lineage>
</organism>
<dbReference type="SMART" id="SM00645">
    <property type="entry name" value="Pept_C1"/>
    <property type="match status" value="1"/>
</dbReference>
<comment type="caution">
    <text evidence="3">The sequence shown here is derived from an EMBL/GenBank/DDBJ whole genome shotgun (WGS) entry which is preliminary data.</text>
</comment>
<evidence type="ECO:0000313" key="3">
    <source>
        <dbReference type="EMBL" id="CAI9963536.1"/>
    </source>
</evidence>
<dbReference type="InterPro" id="IPR000169">
    <property type="entry name" value="Pept_cys_AS"/>
</dbReference>
<dbReference type="EMBL" id="CAXDID020000085">
    <property type="protein sequence ID" value="CAL6020223.1"/>
    <property type="molecule type" value="Genomic_DNA"/>
</dbReference>
<dbReference type="Gene3D" id="3.90.70.10">
    <property type="entry name" value="Cysteine proteinases"/>
    <property type="match status" value="1"/>
</dbReference>
<dbReference type="GO" id="GO:0008234">
    <property type="term" value="F:cysteine-type peptidase activity"/>
    <property type="evidence" value="ECO:0007669"/>
    <property type="project" value="InterPro"/>
</dbReference>
<evidence type="ECO:0000313" key="5">
    <source>
        <dbReference type="Proteomes" id="UP001642409"/>
    </source>
</evidence>
<dbReference type="InterPro" id="IPR000668">
    <property type="entry name" value="Peptidase_C1A_C"/>
</dbReference>
<dbReference type="Proteomes" id="UP001642409">
    <property type="component" value="Unassembled WGS sequence"/>
</dbReference>
<dbReference type="PANTHER" id="PTHR12411">
    <property type="entry name" value="CYSTEINE PROTEASE FAMILY C1-RELATED"/>
    <property type="match status" value="1"/>
</dbReference>
<proteinExistence type="inferred from homology"/>
<gene>
    <name evidence="4" type="ORF">HINF_LOCUS27324</name>
    <name evidence="3" type="ORF">HINF_LOCUS51181</name>
</gene>
<accession>A0AA86USZ6</accession>
<dbReference type="PRINTS" id="PR00705">
    <property type="entry name" value="PAPAIN"/>
</dbReference>
<name>A0AA86USZ6_9EUKA</name>
<feature type="domain" description="Peptidase C1A papain C-terminal" evidence="2">
    <location>
        <begin position="67"/>
        <end position="286"/>
    </location>
</feature>
<dbReference type="InterPro" id="IPR013128">
    <property type="entry name" value="Peptidase_C1A"/>
</dbReference>
<reference evidence="3" key="1">
    <citation type="submission" date="2023-06" db="EMBL/GenBank/DDBJ databases">
        <authorList>
            <person name="Kurt Z."/>
        </authorList>
    </citation>
    <scope>NUCLEOTIDE SEQUENCE</scope>
</reference>
<dbReference type="EMBL" id="CATOUU010000969">
    <property type="protein sequence ID" value="CAI9963536.1"/>
    <property type="molecule type" value="Genomic_DNA"/>
</dbReference>
<dbReference type="AlphaFoldDB" id="A0AA86USZ6"/>
<sequence>MFVVVLLSKEFHNHSVLELLRNLPDMTWTPGLPARFKGKTDIEFRNALQPFIQLQPSIQKTRLVGVAPDEFSWLKVKPNCLKVRDQDQCGSCWAFAAVGAFSDNLCIHQNDMSRVTYSEQFMVSCDTSSSGCGGTYDLSTPQKFLKKTGVPTDACVSYKSGPTNITGKCPNSCDDGSVMKLFKSVTFDDVCTTEESIKIAITQGSVQTGFTVYNDFRYYMMGVYQHRFGPVEGSHAVVFVGYGHDGLNKYWLVRNSWGESWGENGYFRILRGVNECDIENICFLSKV</sequence>
<dbReference type="Pfam" id="PF00112">
    <property type="entry name" value="Peptidase_C1"/>
    <property type="match status" value="1"/>
</dbReference>
<comment type="similarity">
    <text evidence="1">Belongs to the peptidase C1 family.</text>
</comment>
<dbReference type="PROSITE" id="PS00640">
    <property type="entry name" value="THIOL_PROTEASE_ASN"/>
    <property type="match status" value="1"/>
</dbReference>
<evidence type="ECO:0000256" key="1">
    <source>
        <dbReference type="ARBA" id="ARBA00008455"/>
    </source>
</evidence>
<keyword evidence="5" id="KW-1185">Reference proteome</keyword>
<protein>
    <submittedName>
        <fullName evidence="3">Cathepsin B</fullName>
    </submittedName>
    <submittedName>
        <fullName evidence="4">Cathepsin_B</fullName>
    </submittedName>
</protein>
<evidence type="ECO:0000259" key="2">
    <source>
        <dbReference type="SMART" id="SM00645"/>
    </source>
</evidence>